<dbReference type="InterPro" id="IPR029063">
    <property type="entry name" value="SAM-dependent_MTases_sf"/>
</dbReference>
<dbReference type="PANTHER" id="PTHR11579">
    <property type="entry name" value="PROTEIN-L-ISOASPARTATE O-METHYLTRANSFERASE"/>
    <property type="match status" value="1"/>
</dbReference>
<evidence type="ECO:0000256" key="3">
    <source>
        <dbReference type="ARBA" id="ARBA00011890"/>
    </source>
</evidence>
<dbReference type="AlphaFoldDB" id="A0A558C4W2"/>
<gene>
    <name evidence="12" type="ORF">FNH05_22155</name>
</gene>
<evidence type="ECO:0000256" key="11">
    <source>
        <dbReference type="ARBA" id="ARBA00031350"/>
    </source>
</evidence>
<comment type="caution">
    <text evidence="12">The sequence shown here is derived from an EMBL/GenBank/DDBJ whole genome shotgun (WGS) entry which is preliminary data.</text>
</comment>
<keyword evidence="13" id="KW-1185">Reference proteome</keyword>
<accession>A0A558C4W2</accession>
<evidence type="ECO:0000256" key="2">
    <source>
        <dbReference type="ARBA" id="ARBA00005369"/>
    </source>
</evidence>
<comment type="subcellular location">
    <subcellularLocation>
        <location evidence="1">Cytoplasm</location>
    </subcellularLocation>
</comment>
<dbReference type="GO" id="GO:0032259">
    <property type="term" value="P:methylation"/>
    <property type="evidence" value="ECO:0007669"/>
    <property type="project" value="UniProtKB-KW"/>
</dbReference>
<evidence type="ECO:0000256" key="1">
    <source>
        <dbReference type="ARBA" id="ARBA00004496"/>
    </source>
</evidence>
<organism evidence="12 13">
    <name type="scientific">Amycolatopsis rhizosphaerae</name>
    <dbReference type="NCBI Taxonomy" id="2053003"/>
    <lineage>
        <taxon>Bacteria</taxon>
        <taxon>Bacillati</taxon>
        <taxon>Actinomycetota</taxon>
        <taxon>Actinomycetes</taxon>
        <taxon>Pseudonocardiales</taxon>
        <taxon>Pseudonocardiaceae</taxon>
        <taxon>Amycolatopsis</taxon>
    </lineage>
</organism>
<evidence type="ECO:0000256" key="10">
    <source>
        <dbReference type="ARBA" id="ARBA00031323"/>
    </source>
</evidence>
<evidence type="ECO:0000313" key="13">
    <source>
        <dbReference type="Proteomes" id="UP000320011"/>
    </source>
</evidence>
<dbReference type="EMBL" id="VJWX01000241">
    <property type="protein sequence ID" value="TVT43828.1"/>
    <property type="molecule type" value="Genomic_DNA"/>
</dbReference>
<keyword evidence="5" id="KW-0963">Cytoplasm</keyword>
<dbReference type="PANTHER" id="PTHR11579:SF0">
    <property type="entry name" value="PROTEIN-L-ISOASPARTATE(D-ASPARTATE) O-METHYLTRANSFERASE"/>
    <property type="match status" value="1"/>
</dbReference>
<keyword evidence="6 12" id="KW-0489">Methyltransferase</keyword>
<dbReference type="PROSITE" id="PS01279">
    <property type="entry name" value="PCMT"/>
    <property type="match status" value="1"/>
</dbReference>
<evidence type="ECO:0000256" key="6">
    <source>
        <dbReference type="ARBA" id="ARBA00022603"/>
    </source>
</evidence>
<name>A0A558C4W2_9PSEU</name>
<dbReference type="CDD" id="cd02440">
    <property type="entry name" value="AdoMet_MTases"/>
    <property type="match status" value="1"/>
</dbReference>
<comment type="similarity">
    <text evidence="2">Belongs to the methyltransferase superfamily. L-isoaspartyl/D-aspartyl protein methyltransferase family.</text>
</comment>
<evidence type="ECO:0000256" key="9">
    <source>
        <dbReference type="ARBA" id="ARBA00030757"/>
    </source>
</evidence>
<reference evidence="12 13" key="1">
    <citation type="submission" date="2019-07" db="EMBL/GenBank/DDBJ databases">
        <authorList>
            <person name="Duangmal K."/>
            <person name="Teo W.F.A."/>
        </authorList>
    </citation>
    <scope>NUCLEOTIDE SEQUENCE [LARGE SCALE GENOMIC DNA]</scope>
    <source>
        <strain evidence="12 13">TBRC 6029</strain>
    </source>
</reference>
<keyword evidence="7 12" id="KW-0808">Transferase</keyword>
<evidence type="ECO:0000256" key="7">
    <source>
        <dbReference type="ARBA" id="ARBA00022679"/>
    </source>
</evidence>
<dbReference type="EC" id="2.1.1.77" evidence="3"/>
<dbReference type="InterPro" id="IPR000682">
    <property type="entry name" value="PCMT"/>
</dbReference>
<dbReference type="SUPFAM" id="SSF53335">
    <property type="entry name" value="S-adenosyl-L-methionine-dependent methyltransferases"/>
    <property type="match status" value="1"/>
</dbReference>
<dbReference type="OrthoDB" id="5143400at2"/>
<keyword evidence="8" id="KW-0949">S-adenosyl-L-methionine</keyword>
<dbReference type="GO" id="GO:0005737">
    <property type="term" value="C:cytoplasm"/>
    <property type="evidence" value="ECO:0007669"/>
    <property type="project" value="UniProtKB-SubCell"/>
</dbReference>
<protein>
    <recommendedName>
        <fullName evidence="4">Protein-L-isoaspartate O-methyltransferase</fullName>
        <ecNumber evidence="3">2.1.1.77</ecNumber>
    </recommendedName>
    <alternativeName>
        <fullName evidence="11">L-isoaspartyl protein carboxyl methyltransferase</fullName>
    </alternativeName>
    <alternativeName>
        <fullName evidence="9">Protein L-isoaspartyl methyltransferase</fullName>
    </alternativeName>
    <alternativeName>
        <fullName evidence="10">Protein-beta-aspartate methyltransferase</fullName>
    </alternativeName>
</protein>
<sequence>MSETVAAAAAATDYDSWVKTEDGGTIPQSSAAKRISAILETADIQPGMNVLEIGTGSGYSGALLSHLVRDHGRVVSIDVDSSLTDRAALLHSQAGHHNIEVHPADGFAGWEAAAPFDRILAWTTPHVLPQPWVQQATQGGVIVTPVKIADIACANATIRCTVRGDIEDGSVYPGSFIEMAPEVVTDLAVPIRFVDATRIADNQPSWWISAQALHGQPDTVARALLDQAHEAAPRPGFFVDGRVAWEAFTTYVLARSPHPASVGGAHGWGIGVAVADSVAVVLPDGGLLVAGSRQAHDELHALLTEWIELGKPHHERLQPVFTPDPEGWSVRVKLRDLD</sequence>
<dbReference type="GO" id="GO:0004719">
    <property type="term" value="F:protein-L-isoaspartate (D-aspartate) O-methyltransferase activity"/>
    <property type="evidence" value="ECO:0007669"/>
    <property type="project" value="UniProtKB-EC"/>
</dbReference>
<dbReference type="Pfam" id="PF01135">
    <property type="entry name" value="PCMT"/>
    <property type="match status" value="1"/>
</dbReference>
<evidence type="ECO:0000313" key="12">
    <source>
        <dbReference type="EMBL" id="TVT43828.1"/>
    </source>
</evidence>
<reference evidence="12 13" key="2">
    <citation type="submission" date="2019-08" db="EMBL/GenBank/DDBJ databases">
        <title>Amycolatopsis acidicola sp. nov., isolated from peat swamp forest soil.</title>
        <authorList>
            <person name="Srisuk N."/>
        </authorList>
    </citation>
    <scope>NUCLEOTIDE SEQUENCE [LARGE SCALE GENOMIC DNA]</scope>
    <source>
        <strain evidence="12 13">TBRC 6029</strain>
    </source>
</reference>
<evidence type="ECO:0000256" key="4">
    <source>
        <dbReference type="ARBA" id="ARBA00013346"/>
    </source>
</evidence>
<dbReference type="Proteomes" id="UP000320011">
    <property type="component" value="Unassembled WGS sequence"/>
</dbReference>
<dbReference type="Gene3D" id="3.40.50.150">
    <property type="entry name" value="Vaccinia Virus protein VP39"/>
    <property type="match status" value="1"/>
</dbReference>
<proteinExistence type="inferred from homology"/>
<dbReference type="RefSeq" id="WP_144590631.1">
    <property type="nucleotide sequence ID" value="NZ_VJWX01000241.1"/>
</dbReference>
<evidence type="ECO:0000256" key="5">
    <source>
        <dbReference type="ARBA" id="ARBA00022490"/>
    </source>
</evidence>
<evidence type="ECO:0000256" key="8">
    <source>
        <dbReference type="ARBA" id="ARBA00022691"/>
    </source>
</evidence>